<dbReference type="RefSeq" id="WP_193927434.1">
    <property type="nucleotide sequence ID" value="NZ_JADEYC010000009.1"/>
</dbReference>
<dbReference type="PANTHER" id="PTHR11614">
    <property type="entry name" value="PHOSPHOLIPASE-RELATED"/>
    <property type="match status" value="1"/>
</dbReference>
<evidence type="ECO:0000313" key="3">
    <source>
        <dbReference type="Proteomes" id="UP000598360"/>
    </source>
</evidence>
<dbReference type="Proteomes" id="UP000598360">
    <property type="component" value="Unassembled WGS sequence"/>
</dbReference>
<name>A0A929FYY8_9PSEU</name>
<feature type="domain" description="Serine aminopeptidase S33" evidence="1">
    <location>
        <begin position="27"/>
        <end position="251"/>
    </location>
</feature>
<dbReference type="Pfam" id="PF12146">
    <property type="entry name" value="Hydrolase_4"/>
    <property type="match status" value="1"/>
</dbReference>
<keyword evidence="3" id="KW-1185">Reference proteome</keyword>
<keyword evidence="2" id="KW-0378">Hydrolase</keyword>
<dbReference type="Gene3D" id="3.40.50.1820">
    <property type="entry name" value="alpha/beta hydrolase"/>
    <property type="match status" value="1"/>
</dbReference>
<dbReference type="InterPro" id="IPR029058">
    <property type="entry name" value="AB_hydrolase_fold"/>
</dbReference>
<gene>
    <name evidence="2" type="ORF">IQ251_05945</name>
</gene>
<proteinExistence type="predicted"/>
<sequence length="277" mass="30574">MSEMSERTVTVTCPSGPLQVRTWQAGEPGWVALIAHGYGEHSGRYRWVAEQLAREGAAVHAPDHVGHGGSPGERALLTDAETVVADLECVRETAAREHPGLPLVLIGHSLGGMFAVRYAQEYPQHLAAIVLSAPVLGTWHVLDLLEYSEIPDTPIDPQALSRDPEVGRAYLDDPQVWHGPFKRRTLQAIERCLRAINHGPALRAPTLWLHGADDDLVPEADTRTGVDAVRGSRMHEHIYPDARHELFNERNRAEVLGDVLSFLNRELARTDTTRGKS</sequence>
<accession>A0A929FYY8</accession>
<reference evidence="2" key="1">
    <citation type="submission" date="2020-10" db="EMBL/GenBank/DDBJ databases">
        <title>Diversity and distribution of actinomycetes associated with coral in the coast of Hainan.</title>
        <authorList>
            <person name="Li F."/>
        </authorList>
    </citation>
    <scope>NUCLEOTIDE SEQUENCE</scope>
    <source>
        <strain evidence="2">HNM0983</strain>
    </source>
</reference>
<dbReference type="InterPro" id="IPR000073">
    <property type="entry name" value="AB_hydrolase_1"/>
</dbReference>
<dbReference type="EMBL" id="JADEYC010000009">
    <property type="protein sequence ID" value="MBE9373985.1"/>
    <property type="molecule type" value="Genomic_DNA"/>
</dbReference>
<dbReference type="AlphaFoldDB" id="A0A929FYY8"/>
<dbReference type="InterPro" id="IPR022742">
    <property type="entry name" value="Hydrolase_4"/>
</dbReference>
<organism evidence="2 3">
    <name type="scientific">Saccharopolyspora montiporae</name>
    <dbReference type="NCBI Taxonomy" id="2781240"/>
    <lineage>
        <taxon>Bacteria</taxon>
        <taxon>Bacillati</taxon>
        <taxon>Actinomycetota</taxon>
        <taxon>Actinomycetes</taxon>
        <taxon>Pseudonocardiales</taxon>
        <taxon>Pseudonocardiaceae</taxon>
        <taxon>Saccharopolyspora</taxon>
    </lineage>
</organism>
<comment type="caution">
    <text evidence="2">The sequence shown here is derived from an EMBL/GenBank/DDBJ whole genome shotgun (WGS) entry which is preliminary data.</text>
</comment>
<dbReference type="SUPFAM" id="SSF53474">
    <property type="entry name" value="alpha/beta-Hydrolases"/>
    <property type="match status" value="1"/>
</dbReference>
<dbReference type="PRINTS" id="PR00111">
    <property type="entry name" value="ABHYDROLASE"/>
</dbReference>
<evidence type="ECO:0000313" key="2">
    <source>
        <dbReference type="EMBL" id="MBE9373985.1"/>
    </source>
</evidence>
<evidence type="ECO:0000259" key="1">
    <source>
        <dbReference type="Pfam" id="PF12146"/>
    </source>
</evidence>
<protein>
    <submittedName>
        <fullName evidence="2">Alpha/beta hydrolase</fullName>
    </submittedName>
</protein>
<dbReference type="InterPro" id="IPR051044">
    <property type="entry name" value="MAG_DAG_Lipase"/>
</dbReference>
<dbReference type="GO" id="GO:0016787">
    <property type="term" value="F:hydrolase activity"/>
    <property type="evidence" value="ECO:0007669"/>
    <property type="project" value="UniProtKB-KW"/>
</dbReference>